<sequence length="854" mass="95777">MLRVELLVVIATCFYVAVARSSPQARKIQGLIKNIDTRYSDDIYEDANLDVPALITKYGYPVEEHSVTTEDGYILGMHRIPYGRDANNVANQNKPVVFVMHGLLCSSADFILMGPGSGLGYILAEEGFDVWLGNSRGNYYSRKHVTLNPDAILNTAFWQFSYDDIGNKDLPAMIDYILKTTGAEKLHYVGHSQGTTSYFVMGAMRPEYNDKIISMHALAPVAYMAHNENLLLKALAPFSSEIETIASLVGVGEFMPHSIIFTWAGEALCRDEVVFQPICSNILFLIGGWDEAQLNTTMMPVIFGHTPAGASVKQLAHYGQGIAAKGFRRYDYGTNLANYLHYGSFTPPSYDLSKVTSPVYLHYSTGDPLAEVADVETLYSELGNPMGMYLVPLEKFSHVDYMYGINAKELVYDGWIMLRGGLLVVTATCVALAAARSSGSSDDILQLLKNIDLRYSTDVFEDANLDVPELITKYRYPVETHTVTTEDGYILQMHRIPHGRDANNVPNQKKPVVFIMHGLLSSSADFVIMGPGSGLAYILAEEGFDVWMGNARGNYYSRRHVRLNPDALLSTAFWQFSWDEIGNIDLPTMIDYALEVSGQERLHYIGHSQGTTSFFVLGSMRPEYNAKIISMHAMAPVAYMANNRNLFLRVLASYGNDIESIARLIGIGEFMPNSVIFTWAGQSMCRDEVVFQPICSNIMFLIGGWNEDQHNSTMMPAIFGHTPAGASVRQLHHYGQGITDRGFRRYDHGSRFSNYRAYGSFRPPNYDLSKVTTPVFLHYSDSDPLAHVNDVDRLFRELGRPIGKFRIPQRKFSHIDFIYGINAKELLYNRIINLIKSMDANAFDEQNENTEYQH</sequence>
<keyword evidence="3" id="KW-0378">Hydrolase</keyword>
<evidence type="ECO:0000256" key="4">
    <source>
        <dbReference type="ARBA" id="ARBA00022963"/>
    </source>
</evidence>
<keyword evidence="6" id="KW-0325">Glycoprotein</keyword>
<proteinExistence type="inferred from homology"/>
<comment type="caution">
    <text evidence="9">The sequence shown here is derived from an EMBL/GenBank/DDBJ whole genome shotgun (WGS) entry which is preliminary data.</text>
</comment>
<evidence type="ECO:0000256" key="5">
    <source>
        <dbReference type="ARBA" id="ARBA00023098"/>
    </source>
</evidence>
<keyword evidence="5" id="KW-0443">Lipid metabolism</keyword>
<dbReference type="Gene3D" id="3.40.50.1820">
    <property type="entry name" value="alpha/beta hydrolase"/>
    <property type="match status" value="2"/>
</dbReference>
<organism evidence="9 10">
    <name type="scientific">Spodoptera exigua</name>
    <name type="common">Beet armyworm</name>
    <name type="synonym">Noctua fulgens</name>
    <dbReference type="NCBI Taxonomy" id="7107"/>
    <lineage>
        <taxon>Eukaryota</taxon>
        <taxon>Metazoa</taxon>
        <taxon>Ecdysozoa</taxon>
        <taxon>Arthropoda</taxon>
        <taxon>Hexapoda</taxon>
        <taxon>Insecta</taxon>
        <taxon>Pterygota</taxon>
        <taxon>Neoptera</taxon>
        <taxon>Endopterygota</taxon>
        <taxon>Lepidoptera</taxon>
        <taxon>Glossata</taxon>
        <taxon>Ditrysia</taxon>
        <taxon>Noctuoidea</taxon>
        <taxon>Noctuidae</taxon>
        <taxon>Amphipyrinae</taxon>
        <taxon>Spodoptera</taxon>
    </lineage>
</organism>
<dbReference type="InterPro" id="IPR029058">
    <property type="entry name" value="AB_hydrolase_fold"/>
</dbReference>
<reference evidence="9" key="1">
    <citation type="submission" date="2020-08" db="EMBL/GenBank/DDBJ databases">
        <title>Spodoptera exigua strain:BAW_Kor-Di-RS1 Genome sequencing and assembly.</title>
        <authorList>
            <person name="Kim J."/>
            <person name="Nam H.Y."/>
            <person name="Kwon M."/>
            <person name="Choi J.H."/>
            <person name="Cho S.R."/>
            <person name="Kim G.-H."/>
        </authorList>
    </citation>
    <scope>NUCLEOTIDE SEQUENCE</scope>
    <source>
        <strain evidence="9">BAW_Kor-Di-RS1</strain>
        <tissue evidence="9">Whole-body</tissue>
    </source>
</reference>
<evidence type="ECO:0000256" key="7">
    <source>
        <dbReference type="SAM" id="SignalP"/>
    </source>
</evidence>
<evidence type="ECO:0000313" key="9">
    <source>
        <dbReference type="EMBL" id="KAF9419035.1"/>
    </source>
</evidence>
<dbReference type="SUPFAM" id="SSF53474">
    <property type="entry name" value="alpha/beta-Hydrolases"/>
    <property type="match status" value="2"/>
</dbReference>
<name>A0A835GNG6_SPOEX</name>
<dbReference type="AlphaFoldDB" id="A0A835GNG6"/>
<feature type="chain" id="PRO_5032502384" description="Partial AB-hydrolase lipase domain-containing protein" evidence="7">
    <location>
        <begin position="20"/>
        <end position="854"/>
    </location>
</feature>
<comment type="similarity">
    <text evidence="1">Belongs to the AB hydrolase superfamily. Lipase family.</text>
</comment>
<keyword evidence="10" id="KW-1185">Reference proteome</keyword>
<evidence type="ECO:0000313" key="10">
    <source>
        <dbReference type="Proteomes" id="UP000648187"/>
    </source>
</evidence>
<evidence type="ECO:0000259" key="8">
    <source>
        <dbReference type="Pfam" id="PF04083"/>
    </source>
</evidence>
<keyword evidence="2 7" id="KW-0732">Signal</keyword>
<feature type="domain" description="Partial AB-hydrolase lipase" evidence="8">
    <location>
        <begin position="467"/>
        <end position="529"/>
    </location>
</feature>
<evidence type="ECO:0000256" key="2">
    <source>
        <dbReference type="ARBA" id="ARBA00022729"/>
    </source>
</evidence>
<evidence type="ECO:0000256" key="6">
    <source>
        <dbReference type="ARBA" id="ARBA00023180"/>
    </source>
</evidence>
<dbReference type="Pfam" id="PF04083">
    <property type="entry name" value="Abhydro_lipase"/>
    <property type="match status" value="2"/>
</dbReference>
<evidence type="ECO:0000256" key="3">
    <source>
        <dbReference type="ARBA" id="ARBA00022801"/>
    </source>
</evidence>
<feature type="signal peptide" evidence="7">
    <location>
        <begin position="1"/>
        <end position="19"/>
    </location>
</feature>
<feature type="domain" description="Partial AB-hydrolase lipase" evidence="8">
    <location>
        <begin position="52"/>
        <end position="113"/>
    </location>
</feature>
<keyword evidence="4" id="KW-0442">Lipid degradation</keyword>
<dbReference type="Proteomes" id="UP000648187">
    <property type="component" value="Unassembled WGS sequence"/>
</dbReference>
<evidence type="ECO:0000256" key="1">
    <source>
        <dbReference type="ARBA" id="ARBA00010701"/>
    </source>
</evidence>
<dbReference type="GO" id="GO:0016042">
    <property type="term" value="P:lipid catabolic process"/>
    <property type="evidence" value="ECO:0007669"/>
    <property type="project" value="UniProtKB-KW"/>
</dbReference>
<accession>A0A835GNG6</accession>
<dbReference type="EMBL" id="JACKWZ010000048">
    <property type="protein sequence ID" value="KAF9419035.1"/>
    <property type="molecule type" value="Genomic_DNA"/>
</dbReference>
<gene>
    <name evidence="9" type="ORF">HW555_004362</name>
</gene>
<dbReference type="InterPro" id="IPR006693">
    <property type="entry name" value="AB_hydrolase_lipase"/>
</dbReference>
<protein>
    <recommendedName>
        <fullName evidence="8">Partial AB-hydrolase lipase domain-containing protein</fullName>
    </recommendedName>
</protein>
<dbReference type="FunFam" id="3.40.50.1820:FF:000021">
    <property type="entry name" value="Lipase"/>
    <property type="match status" value="2"/>
</dbReference>
<dbReference type="GO" id="GO:0016787">
    <property type="term" value="F:hydrolase activity"/>
    <property type="evidence" value="ECO:0007669"/>
    <property type="project" value="UniProtKB-KW"/>
</dbReference>
<dbReference type="PANTHER" id="PTHR11005">
    <property type="entry name" value="LYSOSOMAL ACID LIPASE-RELATED"/>
    <property type="match status" value="1"/>
</dbReference>